<dbReference type="AlphaFoldDB" id="A0A926DJG9"/>
<dbReference type="RefSeq" id="WP_249280618.1">
    <property type="nucleotide sequence ID" value="NZ_JACRSS010000004.1"/>
</dbReference>
<sequence>MTLVITDLERQWIPFEGEIEVIGPDSSILPCIGCFGCWTKTPGKCILKDAFCETGQKIGRCDRLVIVSECVYGGYSPFVKNVLDRAISYIHPYFCIRGGQMHHRPRYANAMDFQVYFYGDTTPQERETARKLAAANALNYDAKSHAVTFLEGRNPQAEASL</sequence>
<dbReference type="Gene3D" id="3.40.50.360">
    <property type="match status" value="1"/>
</dbReference>
<accession>A0A926DJG9</accession>
<dbReference type="Pfam" id="PF03358">
    <property type="entry name" value="FMN_red"/>
    <property type="match status" value="1"/>
</dbReference>
<protein>
    <submittedName>
        <fullName evidence="2">Flavodoxin family protein</fullName>
    </submittedName>
</protein>
<name>A0A926DJG9_9FIRM</name>
<evidence type="ECO:0000313" key="2">
    <source>
        <dbReference type="EMBL" id="MBC8538976.1"/>
    </source>
</evidence>
<comment type="caution">
    <text evidence="2">The sequence shown here is derived from an EMBL/GenBank/DDBJ whole genome shotgun (WGS) entry which is preliminary data.</text>
</comment>
<organism evidence="2 3">
    <name type="scientific">Guopingia tenuis</name>
    <dbReference type="NCBI Taxonomy" id="2763656"/>
    <lineage>
        <taxon>Bacteria</taxon>
        <taxon>Bacillati</taxon>
        <taxon>Bacillota</taxon>
        <taxon>Clostridia</taxon>
        <taxon>Christensenellales</taxon>
        <taxon>Christensenellaceae</taxon>
        <taxon>Guopingia</taxon>
    </lineage>
</organism>
<reference evidence="2" key="1">
    <citation type="submission" date="2020-08" db="EMBL/GenBank/DDBJ databases">
        <title>Genome public.</title>
        <authorList>
            <person name="Liu C."/>
            <person name="Sun Q."/>
        </authorList>
    </citation>
    <scope>NUCLEOTIDE SEQUENCE</scope>
    <source>
        <strain evidence="2">NSJ-63</strain>
    </source>
</reference>
<dbReference type="EMBL" id="JACRSS010000004">
    <property type="protein sequence ID" value="MBC8538976.1"/>
    <property type="molecule type" value="Genomic_DNA"/>
</dbReference>
<keyword evidence="3" id="KW-1185">Reference proteome</keyword>
<evidence type="ECO:0000313" key="3">
    <source>
        <dbReference type="Proteomes" id="UP000617951"/>
    </source>
</evidence>
<dbReference type="Proteomes" id="UP000617951">
    <property type="component" value="Unassembled WGS sequence"/>
</dbReference>
<dbReference type="InterPro" id="IPR005025">
    <property type="entry name" value="FMN_Rdtase-like_dom"/>
</dbReference>
<feature type="domain" description="NADPH-dependent FMN reductase-like" evidence="1">
    <location>
        <begin position="17"/>
        <end position="87"/>
    </location>
</feature>
<gene>
    <name evidence="2" type="ORF">H8693_08520</name>
</gene>
<evidence type="ECO:0000259" key="1">
    <source>
        <dbReference type="Pfam" id="PF03358"/>
    </source>
</evidence>
<dbReference type="SUPFAM" id="SSF52218">
    <property type="entry name" value="Flavoproteins"/>
    <property type="match status" value="1"/>
</dbReference>
<dbReference type="InterPro" id="IPR029039">
    <property type="entry name" value="Flavoprotein-like_sf"/>
</dbReference>
<dbReference type="GO" id="GO:0016491">
    <property type="term" value="F:oxidoreductase activity"/>
    <property type="evidence" value="ECO:0007669"/>
    <property type="project" value="InterPro"/>
</dbReference>
<proteinExistence type="predicted"/>